<dbReference type="InterPro" id="IPR032710">
    <property type="entry name" value="NTF2-like_dom_sf"/>
</dbReference>
<dbReference type="EMBL" id="JBEOQB010000005">
    <property type="protein sequence ID" value="MEZ0453693.1"/>
    <property type="molecule type" value="Genomic_DNA"/>
</dbReference>
<evidence type="ECO:0000313" key="3">
    <source>
        <dbReference type="Proteomes" id="UP000308196"/>
    </source>
</evidence>
<dbReference type="EMBL" id="LR590484">
    <property type="protein sequence ID" value="VTR48348.1"/>
    <property type="molecule type" value="Genomic_DNA"/>
</dbReference>
<reference evidence="1 4" key="2">
    <citation type="submission" date="2024-06" db="EMBL/GenBank/DDBJ databases">
        <title>Soil Sphingobacterium thalpophilum.</title>
        <authorList>
            <person name="Yang J."/>
            <person name="Li J."/>
        </authorList>
    </citation>
    <scope>NUCLEOTIDE SEQUENCE [LARGE SCALE GENOMIC DNA]</scope>
    <source>
        <strain evidence="1 4">22g91tb</strain>
    </source>
</reference>
<dbReference type="GeneID" id="78464334"/>
<organism evidence="2 3">
    <name type="scientific">Sphingobacterium thalpophilum</name>
    <dbReference type="NCBI Taxonomy" id="259"/>
    <lineage>
        <taxon>Bacteria</taxon>
        <taxon>Pseudomonadati</taxon>
        <taxon>Bacteroidota</taxon>
        <taxon>Sphingobacteriia</taxon>
        <taxon>Sphingobacteriales</taxon>
        <taxon>Sphingobacteriaceae</taxon>
        <taxon>Sphingobacterium</taxon>
    </lineage>
</organism>
<gene>
    <name evidence="1" type="ORF">ABTW24_19035</name>
    <name evidence="2" type="ORF">NCTC11429_03679</name>
</gene>
<protein>
    <recommendedName>
        <fullName evidence="5">SnoaL-like domain</fullName>
    </recommendedName>
</protein>
<keyword evidence="4" id="KW-1185">Reference proteome</keyword>
<accession>A0A4V6KTE9</accession>
<sequence length="126" mass="14891">MDFIRTLFRDVIENQNYDETLINKYFSPNYIQIVDNEQLDFEGFKKHIKKLKDKIQRVDVQFSNIAENENSIFTKHYVRSILKTGDVIKHKVFAEFQIQDGKVYRCEELTLQIEGNPNESNLGSIV</sequence>
<evidence type="ECO:0000313" key="4">
    <source>
        <dbReference type="Proteomes" id="UP001566204"/>
    </source>
</evidence>
<dbReference type="Proteomes" id="UP001566204">
    <property type="component" value="Unassembled WGS sequence"/>
</dbReference>
<dbReference type="Proteomes" id="UP000308196">
    <property type="component" value="Chromosome"/>
</dbReference>
<reference evidence="2 3" key="1">
    <citation type="submission" date="2019-05" db="EMBL/GenBank/DDBJ databases">
        <authorList>
            <consortium name="Pathogen Informatics"/>
        </authorList>
    </citation>
    <scope>NUCLEOTIDE SEQUENCE [LARGE SCALE GENOMIC DNA]</scope>
    <source>
        <strain evidence="2 3">NCTC11429</strain>
    </source>
</reference>
<evidence type="ECO:0000313" key="1">
    <source>
        <dbReference type="EMBL" id="MEZ0453693.1"/>
    </source>
</evidence>
<name>A0A4V6KTE9_9SPHI</name>
<evidence type="ECO:0008006" key="5">
    <source>
        <dbReference type="Google" id="ProtNLM"/>
    </source>
</evidence>
<dbReference type="KEGG" id="stha:NCTC11429_03679"/>
<dbReference type="STRING" id="1123265.GCA_000686625_04715"/>
<proteinExistence type="predicted"/>
<dbReference type="RefSeq" id="WP_037534025.1">
    <property type="nucleotide sequence ID" value="NZ_JALHSB010000004.1"/>
</dbReference>
<dbReference type="SUPFAM" id="SSF54427">
    <property type="entry name" value="NTF2-like"/>
    <property type="match status" value="1"/>
</dbReference>
<dbReference type="AlphaFoldDB" id="A0A4V6KTE9"/>
<dbReference type="Gene3D" id="3.10.450.50">
    <property type="match status" value="1"/>
</dbReference>
<evidence type="ECO:0000313" key="2">
    <source>
        <dbReference type="EMBL" id="VTR48348.1"/>
    </source>
</evidence>